<dbReference type="AlphaFoldDB" id="A0A0F9LN69"/>
<gene>
    <name evidence="1" type="ORF">LCGC14_1177390</name>
</gene>
<protein>
    <submittedName>
        <fullName evidence="1">Uncharacterized protein</fullName>
    </submittedName>
</protein>
<comment type="caution">
    <text evidence="1">The sequence shown here is derived from an EMBL/GenBank/DDBJ whole genome shotgun (WGS) entry which is preliminary data.</text>
</comment>
<reference evidence="1" key="1">
    <citation type="journal article" date="2015" name="Nature">
        <title>Complex archaea that bridge the gap between prokaryotes and eukaryotes.</title>
        <authorList>
            <person name="Spang A."/>
            <person name="Saw J.H."/>
            <person name="Jorgensen S.L."/>
            <person name="Zaremba-Niedzwiedzka K."/>
            <person name="Martijn J."/>
            <person name="Lind A.E."/>
            <person name="van Eijk R."/>
            <person name="Schleper C."/>
            <person name="Guy L."/>
            <person name="Ettema T.J."/>
        </authorList>
    </citation>
    <scope>NUCLEOTIDE SEQUENCE</scope>
</reference>
<evidence type="ECO:0000313" key="1">
    <source>
        <dbReference type="EMBL" id="KKM96504.1"/>
    </source>
</evidence>
<dbReference type="EMBL" id="LAZR01005871">
    <property type="protein sequence ID" value="KKM96504.1"/>
    <property type="molecule type" value="Genomic_DNA"/>
</dbReference>
<proteinExistence type="predicted"/>
<accession>A0A0F9LN69</accession>
<organism evidence="1">
    <name type="scientific">marine sediment metagenome</name>
    <dbReference type="NCBI Taxonomy" id="412755"/>
    <lineage>
        <taxon>unclassified sequences</taxon>
        <taxon>metagenomes</taxon>
        <taxon>ecological metagenomes</taxon>
    </lineage>
</organism>
<name>A0A0F9LN69_9ZZZZ</name>
<sequence>MPDLEFVERMLGKKWEAVPCPCGQSLCHAGMIEPYVVSGQGVMEMGIAEHIVELHNASLERSTHGRPTSRPLQSNY</sequence>